<accession>A0A9N9EIR2</accession>
<evidence type="ECO:0000259" key="1">
    <source>
        <dbReference type="PROSITE" id="PS51886"/>
    </source>
</evidence>
<proteinExistence type="predicted"/>
<dbReference type="EMBL" id="CAJVPP010006234">
    <property type="protein sequence ID" value="CAG8675640.1"/>
    <property type="molecule type" value="Genomic_DNA"/>
</dbReference>
<dbReference type="InterPro" id="IPR006571">
    <property type="entry name" value="TLDc_dom"/>
</dbReference>
<protein>
    <submittedName>
        <fullName evidence="2">2125_t:CDS:1</fullName>
    </submittedName>
</protein>
<evidence type="ECO:0000313" key="2">
    <source>
        <dbReference type="EMBL" id="CAG8675640.1"/>
    </source>
</evidence>
<sequence length="313" mass="36265">MKESSELQKIYRAIFLRGAGDKDVTNLSSWSEKDFMALRNTLNQFIAHIRFFEISLKDFHSKILPFKKVLPQSLFEDIVSFHKSNNTEPMQNRLVPRYQKIPIDSMIIKPKHAVTLANWIQRKDANARIPIENKFKFNLIYRGSRDGFDTNAIRSHGNGHEECILVIKIEENETIIGGYNPIGWNYNVVQNNFFGGGRRGRQRSSQGRRFDKGFSLNMILEDYWVNTADCFIFSLGDGNDLNNFKISRVVNNNYAMYESYYQNMPINFGNSDLVINDDAGTCNQAYYESNILDTSNFAIEEMEVFVFHHGDNE</sequence>
<keyword evidence="3" id="KW-1185">Reference proteome</keyword>
<evidence type="ECO:0000313" key="3">
    <source>
        <dbReference type="Proteomes" id="UP000789375"/>
    </source>
</evidence>
<dbReference type="PROSITE" id="PS51886">
    <property type="entry name" value="TLDC"/>
    <property type="match status" value="1"/>
</dbReference>
<comment type="caution">
    <text evidence="2">The sequence shown here is derived from an EMBL/GenBank/DDBJ whole genome shotgun (WGS) entry which is preliminary data.</text>
</comment>
<name>A0A9N9EIR2_FUNMO</name>
<dbReference type="Proteomes" id="UP000789375">
    <property type="component" value="Unassembled WGS sequence"/>
</dbReference>
<organism evidence="2 3">
    <name type="scientific">Funneliformis mosseae</name>
    <name type="common">Endomycorrhizal fungus</name>
    <name type="synonym">Glomus mosseae</name>
    <dbReference type="NCBI Taxonomy" id="27381"/>
    <lineage>
        <taxon>Eukaryota</taxon>
        <taxon>Fungi</taxon>
        <taxon>Fungi incertae sedis</taxon>
        <taxon>Mucoromycota</taxon>
        <taxon>Glomeromycotina</taxon>
        <taxon>Glomeromycetes</taxon>
        <taxon>Glomerales</taxon>
        <taxon>Glomeraceae</taxon>
        <taxon>Funneliformis</taxon>
    </lineage>
</organism>
<gene>
    <name evidence="2" type="ORF">FMOSSE_LOCUS12630</name>
</gene>
<dbReference type="AlphaFoldDB" id="A0A9N9EIR2"/>
<dbReference type="Pfam" id="PF07534">
    <property type="entry name" value="TLD"/>
    <property type="match status" value="1"/>
</dbReference>
<feature type="domain" description="TLDc" evidence="1">
    <location>
        <begin position="106"/>
        <end position="308"/>
    </location>
</feature>
<reference evidence="2" key="1">
    <citation type="submission" date="2021-06" db="EMBL/GenBank/DDBJ databases">
        <authorList>
            <person name="Kallberg Y."/>
            <person name="Tangrot J."/>
            <person name="Rosling A."/>
        </authorList>
    </citation>
    <scope>NUCLEOTIDE SEQUENCE</scope>
    <source>
        <strain evidence="2">87-6 pot B 2015</strain>
    </source>
</reference>